<dbReference type="PROSITE" id="PS51379">
    <property type="entry name" value="4FE4S_FER_2"/>
    <property type="match status" value="1"/>
</dbReference>
<evidence type="ECO:0000313" key="9">
    <source>
        <dbReference type="Proteomes" id="UP000195305"/>
    </source>
</evidence>
<dbReference type="AlphaFoldDB" id="A0A1Y4SYW4"/>
<evidence type="ECO:0000256" key="2">
    <source>
        <dbReference type="ARBA" id="ARBA00022723"/>
    </source>
</evidence>
<dbReference type="Proteomes" id="UP000195305">
    <property type="component" value="Unassembled WGS sequence"/>
</dbReference>
<comment type="function">
    <text evidence="6">Ferredoxins are iron-sulfur proteins that transfer electrons in a wide variety of metabolic reactions.</text>
</comment>
<proteinExistence type="predicted"/>
<feature type="domain" description="4Fe-4S ferredoxin-type" evidence="7">
    <location>
        <begin position="1"/>
        <end position="27"/>
    </location>
</feature>
<protein>
    <recommendedName>
        <fullName evidence="6">Ferredoxin</fullName>
    </recommendedName>
</protein>
<evidence type="ECO:0000256" key="3">
    <source>
        <dbReference type="ARBA" id="ARBA00022982"/>
    </source>
</evidence>
<name>A0A1Y4SYW4_9FIRM</name>
<evidence type="ECO:0000256" key="6">
    <source>
        <dbReference type="RuleBase" id="RU368020"/>
    </source>
</evidence>
<dbReference type="Pfam" id="PF13459">
    <property type="entry name" value="Fer4_15"/>
    <property type="match status" value="1"/>
</dbReference>
<keyword evidence="4 6" id="KW-0408">Iron</keyword>
<keyword evidence="5 6" id="KW-0411">Iron-sulfur</keyword>
<keyword evidence="9" id="KW-1185">Reference proteome</keyword>
<dbReference type="GO" id="GO:0051536">
    <property type="term" value="F:iron-sulfur cluster binding"/>
    <property type="evidence" value="ECO:0007669"/>
    <property type="project" value="UniProtKB-KW"/>
</dbReference>
<reference evidence="8 9" key="1">
    <citation type="journal article" date="2018" name="BMC Genomics">
        <title>Whole genome sequencing and function prediction of 133 gut anaerobes isolated from chicken caecum in pure cultures.</title>
        <authorList>
            <person name="Medvecky M."/>
            <person name="Cejkova D."/>
            <person name="Polansky O."/>
            <person name="Karasova D."/>
            <person name="Kubasova T."/>
            <person name="Cizek A."/>
            <person name="Rychlik I."/>
        </authorList>
    </citation>
    <scope>NUCLEOTIDE SEQUENCE [LARGE SCALE GENOMIC DNA]</scope>
    <source>
        <strain evidence="8 9">An13</strain>
    </source>
</reference>
<dbReference type="PRINTS" id="PR00352">
    <property type="entry name" value="3FE4SFRDOXIN"/>
</dbReference>
<dbReference type="OrthoDB" id="9801085at2"/>
<evidence type="ECO:0000259" key="7">
    <source>
        <dbReference type="PROSITE" id="PS51379"/>
    </source>
</evidence>
<keyword evidence="2 6" id="KW-0479">Metal-binding</keyword>
<dbReference type="InterPro" id="IPR017896">
    <property type="entry name" value="4Fe4S_Fe-S-bd"/>
</dbReference>
<keyword evidence="3 6" id="KW-0249">Electron transport</keyword>
<dbReference type="PROSITE" id="PS00198">
    <property type="entry name" value="4FE4S_FER_1"/>
    <property type="match status" value="1"/>
</dbReference>
<comment type="caution">
    <text evidence="8">The sequence shown here is derived from an EMBL/GenBank/DDBJ whole genome shotgun (WGS) entry which is preliminary data.</text>
</comment>
<accession>A0A1Y4SYW4</accession>
<evidence type="ECO:0000313" key="8">
    <source>
        <dbReference type="EMBL" id="OUQ34570.1"/>
    </source>
</evidence>
<evidence type="ECO:0000256" key="1">
    <source>
        <dbReference type="ARBA" id="ARBA00022448"/>
    </source>
</evidence>
<evidence type="ECO:0000256" key="5">
    <source>
        <dbReference type="ARBA" id="ARBA00023014"/>
    </source>
</evidence>
<evidence type="ECO:0000256" key="4">
    <source>
        <dbReference type="ARBA" id="ARBA00023004"/>
    </source>
</evidence>
<dbReference type="PANTHER" id="PTHR36923">
    <property type="entry name" value="FERREDOXIN"/>
    <property type="match status" value="1"/>
</dbReference>
<dbReference type="InterPro" id="IPR017900">
    <property type="entry name" value="4Fe4S_Fe_S_CS"/>
</dbReference>
<dbReference type="PANTHER" id="PTHR36923:SF3">
    <property type="entry name" value="FERREDOXIN"/>
    <property type="match status" value="1"/>
</dbReference>
<dbReference type="InterPro" id="IPR001080">
    <property type="entry name" value="3Fe4S_ferredoxin"/>
</dbReference>
<dbReference type="GO" id="GO:0009055">
    <property type="term" value="F:electron transfer activity"/>
    <property type="evidence" value="ECO:0007669"/>
    <property type="project" value="UniProtKB-UniRule"/>
</dbReference>
<dbReference type="SUPFAM" id="SSF54862">
    <property type="entry name" value="4Fe-4S ferredoxins"/>
    <property type="match status" value="1"/>
</dbReference>
<gene>
    <name evidence="8" type="ORF">B5E75_06225</name>
</gene>
<dbReference type="Gene3D" id="3.30.70.20">
    <property type="match status" value="1"/>
</dbReference>
<dbReference type="InterPro" id="IPR051269">
    <property type="entry name" value="Fe-S_cluster_ET"/>
</dbReference>
<dbReference type="EMBL" id="NFLJ01000015">
    <property type="protein sequence ID" value="OUQ34570.1"/>
    <property type="molecule type" value="Genomic_DNA"/>
</dbReference>
<dbReference type="GO" id="GO:0005506">
    <property type="term" value="F:iron ion binding"/>
    <property type="evidence" value="ECO:0007669"/>
    <property type="project" value="UniProtKB-UniRule"/>
</dbReference>
<dbReference type="RefSeq" id="WP_087357912.1">
    <property type="nucleotide sequence ID" value="NZ_AP031415.1"/>
</dbReference>
<sequence>MYKVNENCIGCGSCTAVCPEVFDLNADGVAENIIGEVPAELEEAAKEAAESCPVDAIVNE</sequence>
<keyword evidence="1 6" id="KW-0813">Transport</keyword>
<organism evidence="8 9">
    <name type="scientific">Massilimicrobiota timonensis</name>
    <dbReference type="NCBI Taxonomy" id="1776392"/>
    <lineage>
        <taxon>Bacteria</taxon>
        <taxon>Bacillati</taxon>
        <taxon>Bacillota</taxon>
        <taxon>Erysipelotrichia</taxon>
        <taxon>Erysipelotrichales</taxon>
        <taxon>Erysipelotrichaceae</taxon>
        <taxon>Massilimicrobiota</taxon>
    </lineage>
</organism>